<comment type="pathway">
    <text evidence="2">Purine metabolism.</text>
</comment>
<dbReference type="InterPro" id="IPR004095">
    <property type="entry name" value="TGS"/>
</dbReference>
<feature type="region of interest" description="Disordered" evidence="7">
    <location>
        <begin position="547"/>
        <end position="572"/>
    </location>
</feature>
<proteinExistence type="inferred from homology"/>
<dbReference type="Pfam" id="PF02824">
    <property type="entry name" value="TGS"/>
    <property type="match status" value="1"/>
</dbReference>
<dbReference type="SUPFAM" id="SSF81301">
    <property type="entry name" value="Nucleotidyltransferase"/>
    <property type="match status" value="1"/>
</dbReference>
<dbReference type="Gene3D" id="1.10.3210.10">
    <property type="entry name" value="Hypothetical protein af1432"/>
    <property type="match status" value="1"/>
</dbReference>
<dbReference type="GO" id="GO:0008893">
    <property type="term" value="F:guanosine-3',5'-bis(diphosphate) 3'-diphosphatase activity"/>
    <property type="evidence" value="ECO:0007669"/>
    <property type="project" value="TreeGrafter"/>
</dbReference>
<dbReference type="FunFam" id="3.10.20.30:FF:000002">
    <property type="entry name" value="GTP pyrophosphokinase (RelA/SpoT)"/>
    <property type="match status" value="1"/>
</dbReference>
<evidence type="ECO:0000256" key="4">
    <source>
        <dbReference type="ARBA" id="ARBA00032407"/>
    </source>
</evidence>
<dbReference type="STRING" id="213588.SAMN02745204_01974"/>
<evidence type="ECO:0000259" key="8">
    <source>
        <dbReference type="PROSITE" id="PS51671"/>
    </source>
</evidence>
<dbReference type="SMART" id="SM00954">
    <property type="entry name" value="RelA_SpoT"/>
    <property type="match status" value="1"/>
</dbReference>
<feature type="compositionally biased region" description="Pro residues" evidence="7">
    <location>
        <begin position="550"/>
        <end position="569"/>
    </location>
</feature>
<dbReference type="InterPro" id="IPR045865">
    <property type="entry name" value="ACT-like_dom_sf"/>
</dbReference>
<comment type="similarity">
    <text evidence="6">Belongs to the relA/spoT family.</text>
</comment>
<dbReference type="GO" id="GO:0008728">
    <property type="term" value="F:GTP diphosphokinase activity"/>
    <property type="evidence" value="ECO:0007669"/>
    <property type="project" value="TreeGrafter"/>
</dbReference>
<evidence type="ECO:0000259" key="9">
    <source>
        <dbReference type="PROSITE" id="PS51880"/>
    </source>
</evidence>
<dbReference type="PANTHER" id="PTHR21262:SF31">
    <property type="entry name" value="GTP PYROPHOSPHOKINASE"/>
    <property type="match status" value="1"/>
</dbReference>
<dbReference type="GO" id="GO:0042594">
    <property type="term" value="P:response to starvation"/>
    <property type="evidence" value="ECO:0007669"/>
    <property type="project" value="TreeGrafter"/>
</dbReference>
<dbReference type="GO" id="GO:0015949">
    <property type="term" value="P:nucleobase-containing small molecule interconversion"/>
    <property type="evidence" value="ECO:0007669"/>
    <property type="project" value="UniProtKB-ARBA"/>
</dbReference>
<dbReference type="InterPro" id="IPR012675">
    <property type="entry name" value="Beta-grasp_dom_sf"/>
</dbReference>
<dbReference type="SUPFAM" id="SSF55021">
    <property type="entry name" value="ACT-like"/>
    <property type="match status" value="1"/>
</dbReference>
<dbReference type="Pfam" id="PF13328">
    <property type="entry name" value="HD_4"/>
    <property type="match status" value="1"/>
</dbReference>
<dbReference type="GO" id="GO:0015969">
    <property type="term" value="P:guanosine tetraphosphate metabolic process"/>
    <property type="evidence" value="ECO:0007669"/>
    <property type="project" value="InterPro"/>
</dbReference>
<dbReference type="InterPro" id="IPR002912">
    <property type="entry name" value="ACT_dom"/>
</dbReference>
<dbReference type="InterPro" id="IPR007685">
    <property type="entry name" value="RelA_SpoT"/>
</dbReference>
<dbReference type="Gene3D" id="3.10.20.30">
    <property type="match status" value="1"/>
</dbReference>
<dbReference type="PROSITE" id="PS51880">
    <property type="entry name" value="TGS"/>
    <property type="match status" value="1"/>
</dbReference>
<dbReference type="GO" id="GO:0016301">
    <property type="term" value="F:kinase activity"/>
    <property type="evidence" value="ECO:0007669"/>
    <property type="project" value="UniProtKB-KW"/>
</dbReference>
<evidence type="ECO:0000256" key="1">
    <source>
        <dbReference type="ARBA" id="ARBA00019852"/>
    </source>
</evidence>
<dbReference type="OrthoDB" id="9805041at2"/>
<feature type="domain" description="ACT" evidence="8">
    <location>
        <begin position="647"/>
        <end position="721"/>
    </location>
</feature>
<comment type="function">
    <text evidence="6">In eubacteria ppGpp (guanosine 3'-diphosphate 5'-diphosphate) is a mediator of the stringent response that coordinates a variety of cellular activities in response to changes in nutritional abundance.</text>
</comment>
<evidence type="ECO:0000256" key="6">
    <source>
        <dbReference type="RuleBase" id="RU003847"/>
    </source>
</evidence>
<dbReference type="RefSeq" id="WP_072756397.1">
    <property type="nucleotide sequence ID" value="NZ_FQUK01000038.1"/>
</dbReference>
<evidence type="ECO:0000256" key="5">
    <source>
        <dbReference type="ARBA" id="ARBA00033308"/>
    </source>
</evidence>
<dbReference type="CDD" id="cd04876">
    <property type="entry name" value="ACT_RelA-SpoT"/>
    <property type="match status" value="1"/>
</dbReference>
<sequence length="721" mass="79093">MSSAAIPSLTPAEVLSRVPADALPAPLATLWQQQAQAGAPLRDRLEVLADTLSILGRLNVDAEVLAATLLDALVDVQTAVAKAGIVLPERLQVLLEGQRAASRVWALHRDHGGGRNPEGMRRLLLALVRDLRVVLIVLARQLARMRDAGRLPLAEQQALAKMTRDIHAPLANRLGIWQLKWELEDLAFRILQPDDYQRIARSLDDNRSGRERYIEAVIAQLRQALAGHGIHADVAGRPKHIYSIWRKMQRKGLPIEELYDLRAVRVLVEDIPACYAVLGLVHALWVPIPSEFDDYIARPKPNGYRSLHTAVIGPQGKTLEVQIRTREMHAQSELGVAAHWRYKEGGQGGGAAMDRRIAWMRKLLEQAAEAAGEGESSPLQGLDSELTEDRVYALTPKGEVVDLPQGATVLDFAYAIHTIVGHRCRGAKVDGRIVPLTHVLKTGERVEILTGKTAEPRRDWLLPSAGFLASSRSREKVRAWFNKLDRAHNLQEGRALLERDLRRLGLLHADLTPVLPKFNVQTVDDLLVAVALGDVTPAQVGRALQDLERPPAPPAEPAVAAPPPRPAAPPATGAGVVTVQGVDNLLVQLARCCQPLPGEPIVGYLTRTRGVSVHRPDCPAFLRLAGREPARVLPVEWGRAHVAQDVALLIEAVDRKWLLKDITTLLAQLGVHLIALNTEPVRQGSGRVRIRGQVRVADFEQFGLLLARLESLPGVESARRA</sequence>
<protein>
    <recommendedName>
        <fullName evidence="1">GTP pyrophosphokinase</fullName>
    </recommendedName>
    <alternativeName>
        <fullName evidence="4">(p)ppGpp synthase</fullName>
    </alternativeName>
    <alternativeName>
        <fullName evidence="3">ATP:GTP 3'-pyrophosphotransferase</fullName>
    </alternativeName>
    <alternativeName>
        <fullName evidence="5">ppGpp synthase I</fullName>
    </alternativeName>
</protein>
<evidence type="ECO:0000256" key="3">
    <source>
        <dbReference type="ARBA" id="ARBA00029754"/>
    </source>
</evidence>
<keyword evidence="10" id="KW-0418">Kinase</keyword>
<accession>A0A1M4ZLE4</accession>
<feature type="domain" description="TGS" evidence="9">
    <location>
        <begin position="389"/>
        <end position="450"/>
    </location>
</feature>
<dbReference type="SUPFAM" id="SSF109604">
    <property type="entry name" value="HD-domain/PDEase-like"/>
    <property type="match status" value="1"/>
</dbReference>
<name>A0A1M4ZLE4_9GAMM</name>
<dbReference type="AlphaFoldDB" id="A0A1M4ZLE4"/>
<evidence type="ECO:0000313" key="11">
    <source>
        <dbReference type="Proteomes" id="UP000242857"/>
    </source>
</evidence>
<evidence type="ECO:0000256" key="7">
    <source>
        <dbReference type="SAM" id="MobiDB-lite"/>
    </source>
</evidence>
<evidence type="ECO:0000313" key="10">
    <source>
        <dbReference type="EMBL" id="SHF18824.1"/>
    </source>
</evidence>
<dbReference type="NCBIfam" id="TIGR00691">
    <property type="entry name" value="spoT_relA"/>
    <property type="match status" value="1"/>
</dbReference>
<dbReference type="Proteomes" id="UP000242857">
    <property type="component" value="Unassembled WGS sequence"/>
</dbReference>
<dbReference type="Gene3D" id="3.30.70.260">
    <property type="match status" value="1"/>
</dbReference>
<dbReference type="FunFam" id="3.30.460.10:FF:000001">
    <property type="entry name" value="GTP pyrophosphokinase RelA"/>
    <property type="match status" value="1"/>
</dbReference>
<dbReference type="InterPro" id="IPR012676">
    <property type="entry name" value="TGS-like"/>
</dbReference>
<dbReference type="InterPro" id="IPR004811">
    <property type="entry name" value="RelA/Spo_fam"/>
</dbReference>
<gene>
    <name evidence="10" type="ORF">SAMN02745204_01974</name>
</gene>
<dbReference type="Gene3D" id="3.30.460.10">
    <property type="entry name" value="Beta Polymerase, domain 2"/>
    <property type="match status" value="1"/>
</dbReference>
<dbReference type="PANTHER" id="PTHR21262">
    <property type="entry name" value="GUANOSINE-3',5'-BIS DIPHOSPHATE 3'-PYROPHOSPHOHYDROLASE"/>
    <property type="match status" value="1"/>
</dbReference>
<dbReference type="EMBL" id="FQUK01000038">
    <property type="protein sequence ID" value="SHF18824.1"/>
    <property type="molecule type" value="Genomic_DNA"/>
</dbReference>
<dbReference type="Pfam" id="PF04607">
    <property type="entry name" value="RelA_SpoT"/>
    <property type="match status" value="1"/>
</dbReference>
<dbReference type="GO" id="GO:0005886">
    <property type="term" value="C:plasma membrane"/>
    <property type="evidence" value="ECO:0007669"/>
    <property type="project" value="TreeGrafter"/>
</dbReference>
<dbReference type="PROSITE" id="PS51671">
    <property type="entry name" value="ACT"/>
    <property type="match status" value="1"/>
</dbReference>
<dbReference type="InterPro" id="IPR033655">
    <property type="entry name" value="TGS_RelA/SpoT"/>
</dbReference>
<evidence type="ECO:0000256" key="2">
    <source>
        <dbReference type="ARBA" id="ARBA00025704"/>
    </source>
</evidence>
<dbReference type="SUPFAM" id="SSF81271">
    <property type="entry name" value="TGS-like"/>
    <property type="match status" value="1"/>
</dbReference>
<dbReference type="Pfam" id="PF13291">
    <property type="entry name" value="ACT_4"/>
    <property type="match status" value="1"/>
</dbReference>
<organism evidence="10 11">
    <name type="scientific">Thermomonas hydrothermalis</name>
    <dbReference type="NCBI Taxonomy" id="213588"/>
    <lineage>
        <taxon>Bacteria</taxon>
        <taxon>Pseudomonadati</taxon>
        <taxon>Pseudomonadota</taxon>
        <taxon>Gammaproteobacteria</taxon>
        <taxon>Lysobacterales</taxon>
        <taxon>Lysobacteraceae</taxon>
        <taxon>Thermomonas</taxon>
    </lineage>
</organism>
<dbReference type="InterPro" id="IPR043519">
    <property type="entry name" value="NT_sf"/>
</dbReference>
<keyword evidence="11" id="KW-1185">Reference proteome</keyword>
<dbReference type="CDD" id="cd01668">
    <property type="entry name" value="TGS_RSH"/>
    <property type="match status" value="1"/>
</dbReference>
<dbReference type="CDD" id="cd05399">
    <property type="entry name" value="NT_Rel-Spo_like"/>
    <property type="match status" value="1"/>
</dbReference>
<keyword evidence="10" id="KW-0808">Transferase</keyword>
<reference evidence="11" key="1">
    <citation type="submission" date="2016-11" db="EMBL/GenBank/DDBJ databases">
        <authorList>
            <person name="Varghese N."/>
            <person name="Submissions S."/>
        </authorList>
    </citation>
    <scope>NUCLEOTIDE SEQUENCE [LARGE SCALE GENOMIC DNA]</scope>
    <source>
        <strain evidence="11">DSM 14834</strain>
    </source>
</reference>